<evidence type="ECO:0000256" key="5">
    <source>
        <dbReference type="ARBA" id="ARBA00023163"/>
    </source>
</evidence>
<organism evidence="8 9">
    <name type="scientific">Dichanthelium oligosanthes</name>
    <dbReference type="NCBI Taxonomy" id="888268"/>
    <lineage>
        <taxon>Eukaryota</taxon>
        <taxon>Viridiplantae</taxon>
        <taxon>Streptophyta</taxon>
        <taxon>Embryophyta</taxon>
        <taxon>Tracheophyta</taxon>
        <taxon>Spermatophyta</taxon>
        <taxon>Magnoliopsida</taxon>
        <taxon>Liliopsida</taxon>
        <taxon>Poales</taxon>
        <taxon>Poaceae</taxon>
        <taxon>PACMAD clade</taxon>
        <taxon>Panicoideae</taxon>
        <taxon>Panicodae</taxon>
        <taxon>Paniceae</taxon>
        <taxon>Dichantheliinae</taxon>
        <taxon>Dichanthelium</taxon>
    </lineage>
</organism>
<evidence type="ECO:0000256" key="3">
    <source>
        <dbReference type="ARBA" id="ARBA00022833"/>
    </source>
</evidence>
<feature type="domain" description="AIPP2-like SPOC-like" evidence="7">
    <location>
        <begin position="188"/>
        <end position="255"/>
    </location>
</feature>
<accession>A0A1E5UW70</accession>
<dbReference type="InterPro" id="IPR056280">
    <property type="entry name" value="AIPP2-like_SPOC"/>
</dbReference>
<keyword evidence="2" id="KW-0863">Zinc-finger</keyword>
<evidence type="ECO:0000313" key="9">
    <source>
        <dbReference type="Proteomes" id="UP000095767"/>
    </source>
</evidence>
<gene>
    <name evidence="8" type="ORF">BAE44_0021903</name>
</gene>
<keyword evidence="1" id="KW-0479">Metal-binding</keyword>
<name>A0A1E5UW70_9POAL</name>
<evidence type="ECO:0000256" key="6">
    <source>
        <dbReference type="SAM" id="MobiDB-lite"/>
    </source>
</evidence>
<keyword evidence="5" id="KW-0804">Transcription</keyword>
<proteinExistence type="predicted"/>
<evidence type="ECO:0000256" key="4">
    <source>
        <dbReference type="ARBA" id="ARBA00023015"/>
    </source>
</evidence>
<reference evidence="8 9" key="1">
    <citation type="submission" date="2016-09" db="EMBL/GenBank/DDBJ databases">
        <title>The draft genome of Dichanthelium oligosanthes: A C3 panicoid grass species.</title>
        <authorList>
            <person name="Studer A.J."/>
            <person name="Schnable J.C."/>
            <person name="Brutnell T.P."/>
        </authorList>
    </citation>
    <scope>NUCLEOTIDE SEQUENCE [LARGE SCALE GENOMIC DNA]</scope>
    <source>
        <strain evidence="9">cv. Kellogg 1175</strain>
        <tissue evidence="8">Leaf</tissue>
    </source>
</reference>
<dbReference type="Pfam" id="PF23121">
    <property type="entry name" value="SPOC_AIPP2"/>
    <property type="match status" value="1"/>
</dbReference>
<evidence type="ECO:0000256" key="2">
    <source>
        <dbReference type="ARBA" id="ARBA00022771"/>
    </source>
</evidence>
<dbReference type="PANTHER" id="PTHR33304:SF49">
    <property type="entry name" value="OS12G0161500 PROTEIN"/>
    <property type="match status" value="1"/>
</dbReference>
<sequence>MESSHPTHSMESLIHKAKNVDSSNLNNGALGSRAKGQSNSYQGEDIDVGRMSRKIQSRSYNEDGDNGGDQHAMVVEHDEGVHLENLTSVLIMKRERCIETNEYEVDGGYQNAFGVENDWEGVDQSKTYKSKKKQRRDIELNKYEADMCDQHRMHVEDGTSELTQVAISKHGVQRQCCCCSEPIDKPSWSGLFKIDGKEYISLAGHFWTKSCEKVRELSLPSVVQVTKVPRLAAWPKIWKASKPTAFQTEHYLWATFRAKVDKAAATGEQEEDKGNQHVSSQLDEVQSEESDKEMILMKCGKPLENQQLPATSIQEAETCYVQGPTNVVLEREAPEERRLRDSLHEAICNSASATIATNATTVANAATVPSEATSFAVDTSAFPANQGPMDPSMEVCSCSSSIFDTVVRPGPKVQQFIQEMERDGGLVAVMQGEAIGASQWTSKVISNNIPHRTPLIRFFNTSP</sequence>
<evidence type="ECO:0000313" key="8">
    <source>
        <dbReference type="EMBL" id="OEL17078.1"/>
    </source>
</evidence>
<dbReference type="InterPro" id="IPR049914">
    <property type="entry name" value="PHD1-3/5-6"/>
</dbReference>
<feature type="region of interest" description="Disordered" evidence="6">
    <location>
        <begin position="19"/>
        <end position="50"/>
    </location>
</feature>
<dbReference type="GO" id="GO:0034244">
    <property type="term" value="P:negative regulation of transcription elongation by RNA polymerase II"/>
    <property type="evidence" value="ECO:0007669"/>
    <property type="project" value="InterPro"/>
</dbReference>
<evidence type="ECO:0000256" key="1">
    <source>
        <dbReference type="ARBA" id="ARBA00022723"/>
    </source>
</evidence>
<dbReference type="OrthoDB" id="787165at2759"/>
<dbReference type="EMBL" id="LWDX02061158">
    <property type="protein sequence ID" value="OEL17078.1"/>
    <property type="molecule type" value="Genomic_DNA"/>
</dbReference>
<feature type="compositionally biased region" description="Polar residues" evidence="6">
    <location>
        <begin position="20"/>
        <end position="42"/>
    </location>
</feature>
<keyword evidence="3" id="KW-0862">Zinc</keyword>
<dbReference type="GO" id="GO:0140566">
    <property type="term" value="F:histone reader activity"/>
    <property type="evidence" value="ECO:0007669"/>
    <property type="project" value="InterPro"/>
</dbReference>
<dbReference type="Proteomes" id="UP000095767">
    <property type="component" value="Unassembled WGS sequence"/>
</dbReference>
<dbReference type="PANTHER" id="PTHR33304">
    <property type="match status" value="1"/>
</dbReference>
<dbReference type="GO" id="GO:0008270">
    <property type="term" value="F:zinc ion binding"/>
    <property type="evidence" value="ECO:0007669"/>
    <property type="project" value="UniProtKB-KW"/>
</dbReference>
<dbReference type="STRING" id="888268.A0A1E5UW70"/>
<keyword evidence="9" id="KW-1185">Reference proteome</keyword>
<keyword evidence="4" id="KW-0805">Transcription regulation</keyword>
<dbReference type="AlphaFoldDB" id="A0A1E5UW70"/>
<protein>
    <recommendedName>
        <fullName evidence="7">AIPP2-like SPOC-like domain-containing protein</fullName>
    </recommendedName>
</protein>
<evidence type="ECO:0000259" key="7">
    <source>
        <dbReference type="Pfam" id="PF23121"/>
    </source>
</evidence>
<feature type="region of interest" description="Disordered" evidence="6">
    <location>
        <begin position="264"/>
        <end position="288"/>
    </location>
</feature>
<comment type="caution">
    <text evidence="8">The sequence shown here is derived from an EMBL/GenBank/DDBJ whole genome shotgun (WGS) entry which is preliminary data.</text>
</comment>